<proteinExistence type="inferred from homology"/>
<evidence type="ECO:0000256" key="3">
    <source>
        <dbReference type="ARBA" id="ARBA00022763"/>
    </source>
</evidence>
<dbReference type="CDD" id="cd00019">
    <property type="entry name" value="AP2Ec"/>
    <property type="match status" value="1"/>
</dbReference>
<dbReference type="PROSITE" id="PS51432">
    <property type="entry name" value="AP_NUCLEASE_F2_4"/>
    <property type="match status" value="1"/>
</dbReference>
<keyword evidence="11" id="KW-1185">Reference proteome</keyword>
<dbReference type="GO" id="GO:0006284">
    <property type="term" value="P:base-excision repair"/>
    <property type="evidence" value="ECO:0007669"/>
    <property type="project" value="TreeGrafter"/>
</dbReference>
<feature type="binding site" evidence="7">
    <location>
        <position position="185"/>
    </location>
    <ligand>
        <name>Zn(2+)</name>
        <dbReference type="ChEBI" id="CHEBI:29105"/>
        <label>2</label>
    </ligand>
</feature>
<feature type="binding site" evidence="7">
    <location>
        <position position="271"/>
    </location>
    <ligand>
        <name>Zn(2+)</name>
        <dbReference type="ChEBI" id="CHEBI:29105"/>
        <label>3</label>
    </ligand>
</feature>
<feature type="binding site" evidence="7">
    <location>
        <position position="219"/>
    </location>
    <ligand>
        <name>Zn(2+)</name>
        <dbReference type="ChEBI" id="CHEBI:29105"/>
        <label>2</label>
    </ligand>
</feature>
<evidence type="ECO:0000256" key="2">
    <source>
        <dbReference type="ARBA" id="ARBA00022723"/>
    </source>
</evidence>
<dbReference type="Gene3D" id="3.20.20.150">
    <property type="entry name" value="Divalent-metal-dependent TIM barrel enzymes"/>
    <property type="match status" value="1"/>
</dbReference>
<dbReference type="PROSITE" id="PS00731">
    <property type="entry name" value="AP_NUCLEASE_F2_3"/>
    <property type="match status" value="1"/>
</dbReference>
<dbReference type="InterPro" id="IPR036237">
    <property type="entry name" value="Xyl_isomerase-like_sf"/>
</dbReference>
<dbReference type="InterPro" id="IPR013022">
    <property type="entry name" value="Xyl_isomerase-like_TIM-brl"/>
</dbReference>
<gene>
    <name evidence="7" type="primary">nfo</name>
    <name evidence="10" type="ORF">SAMN04489717_4841</name>
</gene>
<dbReference type="Pfam" id="PF01261">
    <property type="entry name" value="AP_endonuc_2"/>
    <property type="match status" value="1"/>
</dbReference>
<comment type="function">
    <text evidence="7">Endonuclease IV plays a role in DNA repair. It cleaves phosphodiester bonds at apurinic or apyrimidinic (AP) sites, generating a 3'-hydroxyl group and a 5'-terminal sugar phosphate.</text>
</comment>
<dbReference type="InterPro" id="IPR018246">
    <property type="entry name" value="AP_endonuc_F2_Zn_BS"/>
</dbReference>
<feature type="binding site" evidence="7">
    <location>
        <position position="222"/>
    </location>
    <ligand>
        <name>Zn(2+)</name>
        <dbReference type="ChEBI" id="CHEBI:29105"/>
        <label>3</label>
    </ligand>
</feature>
<dbReference type="InterPro" id="IPR001719">
    <property type="entry name" value="AP_endonuc_2"/>
</dbReference>
<dbReference type="AlphaFoldDB" id="A0A1H1X6X1"/>
<dbReference type="OrthoDB" id="9805666at2"/>
<evidence type="ECO:0000256" key="1">
    <source>
        <dbReference type="ARBA" id="ARBA00005340"/>
    </source>
</evidence>
<evidence type="ECO:0000256" key="5">
    <source>
        <dbReference type="ARBA" id="ARBA00022833"/>
    </source>
</evidence>
<dbReference type="HAMAP" id="MF_00152">
    <property type="entry name" value="Nfo"/>
    <property type="match status" value="1"/>
</dbReference>
<feature type="binding site" evidence="7">
    <location>
        <position position="256"/>
    </location>
    <ligand>
        <name>Zn(2+)</name>
        <dbReference type="ChEBI" id="CHEBI:29105"/>
        <label>2</label>
    </ligand>
</feature>
<sequence>MASSASPDAPARPARSAGGGSARARAAATARGPRARARRPLSPIGSHLPVGPGLARGAFRTAVDIGAEALQVFVGNPRGWARAAGDPGQDEAFRSLCADAGMRAFVHTPYLVNFGSPTPATLERSVDIVAHNLVRAYAIGAEGVVVHTGSCVAEGSREVAMRQVRESLLPILDALPEDAPSLLLEPAAGQGQSLCSGVDDLPAYLAALDGHPRLGVCLDTCHVFAAGAPLDAPGGTTETLDRLVALTGPDQLRLVHANDSKDPRGSFRDRHERIGRGQIGPRAFEELLRHPAVAGVPVVVETPGGVEASREDIAALKRVRGR</sequence>
<evidence type="ECO:0000256" key="7">
    <source>
        <dbReference type="HAMAP-Rule" id="MF_00152"/>
    </source>
</evidence>
<keyword evidence="2 7" id="KW-0479">Metal-binding</keyword>
<dbReference type="Proteomes" id="UP000198983">
    <property type="component" value="Chromosome I"/>
</dbReference>
<evidence type="ECO:0000313" key="10">
    <source>
        <dbReference type="EMBL" id="SDT04942.1"/>
    </source>
</evidence>
<keyword evidence="4 7" id="KW-0378">Hydrolase</keyword>
<feature type="binding site" evidence="7">
    <location>
        <position position="147"/>
    </location>
    <ligand>
        <name>Zn(2+)</name>
        <dbReference type="ChEBI" id="CHEBI:29105"/>
        <label>1</label>
    </ligand>
</feature>
<dbReference type="EMBL" id="LT629732">
    <property type="protein sequence ID" value="SDT04942.1"/>
    <property type="molecule type" value="Genomic_DNA"/>
</dbReference>
<feature type="region of interest" description="Disordered" evidence="8">
    <location>
        <begin position="1"/>
        <end position="48"/>
    </location>
</feature>
<dbReference type="GO" id="GO:0008270">
    <property type="term" value="F:zinc ion binding"/>
    <property type="evidence" value="ECO:0007669"/>
    <property type="project" value="UniProtKB-UniRule"/>
</dbReference>
<reference evidence="10 11" key="1">
    <citation type="submission" date="2016-10" db="EMBL/GenBank/DDBJ databases">
        <authorList>
            <person name="de Groot N.N."/>
        </authorList>
    </citation>
    <scope>NUCLEOTIDE SEQUENCE [LARGE SCALE GENOMIC DNA]</scope>
    <source>
        <strain evidence="10 11">DSM 22024</strain>
    </source>
</reference>
<feature type="binding site" evidence="7">
    <location>
        <position position="107"/>
    </location>
    <ligand>
        <name>Zn(2+)</name>
        <dbReference type="ChEBI" id="CHEBI:29105"/>
        <label>1</label>
    </ligand>
</feature>
<evidence type="ECO:0000256" key="4">
    <source>
        <dbReference type="ARBA" id="ARBA00022801"/>
    </source>
</evidence>
<dbReference type="GO" id="GO:0008081">
    <property type="term" value="F:phosphoric diester hydrolase activity"/>
    <property type="evidence" value="ECO:0007669"/>
    <property type="project" value="TreeGrafter"/>
</dbReference>
<keyword evidence="5 7" id="KW-0862">Zinc</keyword>
<dbReference type="GO" id="GO:0003906">
    <property type="term" value="F:DNA-(apurinic or apyrimidinic site) endonuclease activity"/>
    <property type="evidence" value="ECO:0007669"/>
    <property type="project" value="TreeGrafter"/>
</dbReference>
<dbReference type="SUPFAM" id="SSF51658">
    <property type="entry name" value="Xylose isomerase-like"/>
    <property type="match status" value="1"/>
</dbReference>
<feature type="binding site" evidence="7">
    <location>
        <position position="301"/>
    </location>
    <ligand>
        <name>Zn(2+)</name>
        <dbReference type="ChEBI" id="CHEBI:29105"/>
        <label>2</label>
    </ligand>
</feature>
<evidence type="ECO:0000313" key="11">
    <source>
        <dbReference type="Proteomes" id="UP000198983"/>
    </source>
</evidence>
<feature type="binding site" evidence="7">
    <location>
        <position position="185"/>
    </location>
    <ligand>
        <name>Zn(2+)</name>
        <dbReference type="ChEBI" id="CHEBI:29105"/>
        <label>1</label>
    </ligand>
</feature>
<organism evidence="10 11">
    <name type="scientific">Actinopolymorpha singaporensis</name>
    <dbReference type="NCBI Taxonomy" id="117157"/>
    <lineage>
        <taxon>Bacteria</taxon>
        <taxon>Bacillati</taxon>
        <taxon>Actinomycetota</taxon>
        <taxon>Actinomycetes</taxon>
        <taxon>Propionibacteriales</taxon>
        <taxon>Actinopolymorphaceae</taxon>
        <taxon>Actinopolymorpha</taxon>
    </lineage>
</organism>
<dbReference type="PROSITE" id="PS00730">
    <property type="entry name" value="AP_NUCLEASE_F2_2"/>
    <property type="match status" value="1"/>
</dbReference>
<comment type="cofactor">
    <cofactor evidence="7">
        <name>Zn(2+)</name>
        <dbReference type="ChEBI" id="CHEBI:29105"/>
    </cofactor>
    <text evidence="7">Binds 3 Zn(2+) ions.</text>
</comment>
<keyword evidence="7" id="KW-0540">Nuclease</keyword>
<feature type="binding site" evidence="7">
    <location>
        <position position="269"/>
    </location>
    <ligand>
        <name>Zn(2+)</name>
        <dbReference type="ChEBI" id="CHEBI:29105"/>
        <label>3</label>
    </ligand>
</feature>
<dbReference type="SMART" id="SM00518">
    <property type="entry name" value="AP2Ec"/>
    <property type="match status" value="1"/>
</dbReference>
<dbReference type="GO" id="GO:0008833">
    <property type="term" value="F:deoxyribonuclease IV (phage-T4-induced) activity"/>
    <property type="evidence" value="ECO:0007669"/>
    <property type="project" value="UniProtKB-UniRule"/>
</dbReference>
<comment type="catalytic activity">
    <reaction evidence="7">
        <text>Endonucleolytic cleavage to 5'-phosphooligonucleotide end-products.</text>
        <dbReference type="EC" id="3.1.21.2"/>
    </reaction>
</comment>
<accession>A0A1H1X6X1</accession>
<keyword evidence="7 10" id="KW-0255">Endonuclease</keyword>
<evidence type="ECO:0000256" key="6">
    <source>
        <dbReference type="ARBA" id="ARBA00023204"/>
    </source>
</evidence>
<dbReference type="EC" id="3.1.21.2" evidence="7"/>
<dbReference type="STRING" id="117157.SAMN04489717_4841"/>
<dbReference type="NCBIfam" id="TIGR00587">
    <property type="entry name" value="nfo"/>
    <property type="match status" value="1"/>
</dbReference>
<dbReference type="GO" id="GO:0003677">
    <property type="term" value="F:DNA binding"/>
    <property type="evidence" value="ECO:0007669"/>
    <property type="project" value="InterPro"/>
</dbReference>
<feature type="domain" description="Xylose isomerase-like TIM barrel" evidence="9">
    <location>
        <begin position="59"/>
        <end position="318"/>
    </location>
</feature>
<feature type="compositionally biased region" description="Low complexity" evidence="8">
    <location>
        <begin position="1"/>
        <end position="32"/>
    </location>
</feature>
<keyword evidence="6 7" id="KW-0234">DNA repair</keyword>
<protein>
    <recommendedName>
        <fullName evidence="7">Probable endonuclease 4</fullName>
        <ecNumber evidence="7">3.1.21.2</ecNumber>
    </recommendedName>
    <alternativeName>
        <fullName evidence="7">Endodeoxyribonuclease IV</fullName>
    </alternativeName>
    <alternativeName>
        <fullName evidence="7">Endonuclease IV</fullName>
    </alternativeName>
</protein>
<evidence type="ECO:0000259" key="9">
    <source>
        <dbReference type="Pfam" id="PF01261"/>
    </source>
</evidence>
<comment type="similarity">
    <text evidence="1 7">Belongs to the AP endonuclease 2 family.</text>
</comment>
<name>A0A1H1X6X1_9ACTN</name>
<keyword evidence="3 7" id="KW-0227">DNA damage</keyword>
<dbReference type="PANTHER" id="PTHR21445:SF0">
    <property type="entry name" value="APURINIC-APYRIMIDINIC ENDONUCLEASE"/>
    <property type="match status" value="1"/>
</dbReference>
<evidence type="ECO:0000256" key="8">
    <source>
        <dbReference type="SAM" id="MobiDB-lite"/>
    </source>
</evidence>
<dbReference type="PANTHER" id="PTHR21445">
    <property type="entry name" value="ENDONUCLEASE IV ENDODEOXYRIBONUCLEASE IV"/>
    <property type="match status" value="1"/>
</dbReference>